<comment type="similarity">
    <text evidence="3">Belongs to the DHNA family.</text>
</comment>
<evidence type="ECO:0000256" key="3">
    <source>
        <dbReference type="ARBA" id="ARBA00005708"/>
    </source>
</evidence>
<dbReference type="PANTHER" id="PTHR42844:SF1">
    <property type="entry name" value="DIHYDRONEOPTERIN ALDOLASE 1-RELATED"/>
    <property type="match status" value="1"/>
</dbReference>
<gene>
    <name evidence="9" type="ORF">TSOC_008782</name>
</gene>
<dbReference type="GO" id="GO:0046656">
    <property type="term" value="P:folic acid biosynthetic process"/>
    <property type="evidence" value="ECO:0007669"/>
    <property type="project" value="UniProtKB-KW"/>
</dbReference>
<accession>A0A2J7ZXM1</accession>
<protein>
    <recommendedName>
        <fullName evidence="4">dihydroneopterin aldolase</fullName>
        <ecNumber evidence="4">4.1.2.25</ecNumber>
    </recommendedName>
    <alternativeName>
        <fullName evidence="7">7,8-dihydroneopterin aldolase</fullName>
    </alternativeName>
</protein>
<dbReference type="GO" id="GO:0004150">
    <property type="term" value="F:dihydroneopterin aldolase activity"/>
    <property type="evidence" value="ECO:0007669"/>
    <property type="project" value="UniProtKB-EC"/>
</dbReference>
<dbReference type="SUPFAM" id="SSF55620">
    <property type="entry name" value="Tetrahydrobiopterin biosynthesis enzymes-like"/>
    <property type="match status" value="1"/>
</dbReference>
<dbReference type="OrthoDB" id="1863886at2759"/>
<dbReference type="PANTHER" id="PTHR42844">
    <property type="entry name" value="DIHYDRONEOPTERIN ALDOLASE 1-RELATED"/>
    <property type="match status" value="1"/>
</dbReference>
<dbReference type="Pfam" id="PF02152">
    <property type="entry name" value="FolB"/>
    <property type="match status" value="1"/>
</dbReference>
<organism evidence="9 10">
    <name type="scientific">Tetrabaena socialis</name>
    <dbReference type="NCBI Taxonomy" id="47790"/>
    <lineage>
        <taxon>Eukaryota</taxon>
        <taxon>Viridiplantae</taxon>
        <taxon>Chlorophyta</taxon>
        <taxon>core chlorophytes</taxon>
        <taxon>Chlorophyceae</taxon>
        <taxon>CS clade</taxon>
        <taxon>Chlamydomonadales</taxon>
        <taxon>Tetrabaenaceae</taxon>
        <taxon>Tetrabaena</taxon>
    </lineage>
</organism>
<dbReference type="GO" id="GO:0005737">
    <property type="term" value="C:cytoplasm"/>
    <property type="evidence" value="ECO:0007669"/>
    <property type="project" value="TreeGrafter"/>
</dbReference>
<proteinExistence type="inferred from homology"/>
<reference evidence="9 10" key="1">
    <citation type="journal article" date="2017" name="Mol. Biol. Evol.">
        <title>The 4-celled Tetrabaena socialis nuclear genome reveals the essential components for genetic control of cell number at the origin of multicellularity in the volvocine lineage.</title>
        <authorList>
            <person name="Featherston J."/>
            <person name="Arakaki Y."/>
            <person name="Hanschen E.R."/>
            <person name="Ferris P.J."/>
            <person name="Michod R.E."/>
            <person name="Olson B.J.S.C."/>
            <person name="Nozaki H."/>
            <person name="Durand P.M."/>
        </authorList>
    </citation>
    <scope>NUCLEOTIDE SEQUENCE [LARGE SCALE GENOMIC DNA]</scope>
    <source>
        <strain evidence="9 10">NIES-571</strain>
    </source>
</reference>
<feature type="domain" description="Dihydroneopterin aldolase/epimerase" evidence="8">
    <location>
        <begin position="84"/>
        <end position="138"/>
    </location>
</feature>
<dbReference type="InterPro" id="IPR043133">
    <property type="entry name" value="GTP-CH-I_C/QueF"/>
</dbReference>
<dbReference type="Proteomes" id="UP000236333">
    <property type="component" value="Unassembled WGS sequence"/>
</dbReference>
<evidence type="ECO:0000256" key="2">
    <source>
        <dbReference type="ARBA" id="ARBA00005013"/>
    </source>
</evidence>
<evidence type="ECO:0000256" key="1">
    <source>
        <dbReference type="ARBA" id="ARBA00001353"/>
    </source>
</evidence>
<dbReference type="NCBIfam" id="TIGR00526">
    <property type="entry name" value="folB_dom"/>
    <property type="match status" value="1"/>
</dbReference>
<dbReference type="EMBL" id="PGGS01000342">
    <property type="protein sequence ID" value="PNH05002.1"/>
    <property type="molecule type" value="Genomic_DNA"/>
</dbReference>
<evidence type="ECO:0000259" key="8">
    <source>
        <dbReference type="Pfam" id="PF02152"/>
    </source>
</evidence>
<evidence type="ECO:0000256" key="6">
    <source>
        <dbReference type="ARBA" id="ARBA00023239"/>
    </source>
</evidence>
<evidence type="ECO:0000256" key="4">
    <source>
        <dbReference type="ARBA" id="ARBA00013043"/>
    </source>
</evidence>
<keyword evidence="5" id="KW-0289">Folate biosynthesis</keyword>
<dbReference type="EC" id="4.1.2.25" evidence="4"/>
<name>A0A2J7ZXM1_9CHLO</name>
<evidence type="ECO:0000256" key="5">
    <source>
        <dbReference type="ARBA" id="ARBA00022909"/>
    </source>
</evidence>
<dbReference type="AlphaFoldDB" id="A0A2J7ZXM1"/>
<evidence type="ECO:0000313" key="9">
    <source>
        <dbReference type="EMBL" id="PNH05002.1"/>
    </source>
</evidence>
<keyword evidence="6" id="KW-0456">Lyase</keyword>
<dbReference type="Gene3D" id="3.30.1130.10">
    <property type="match status" value="1"/>
</dbReference>
<evidence type="ECO:0000313" key="10">
    <source>
        <dbReference type="Proteomes" id="UP000236333"/>
    </source>
</evidence>
<comment type="caution">
    <text evidence="9">The sequence shown here is derived from an EMBL/GenBank/DDBJ whole genome shotgun (WGS) entry which is preliminary data.</text>
</comment>
<evidence type="ECO:0000256" key="7">
    <source>
        <dbReference type="ARBA" id="ARBA00032903"/>
    </source>
</evidence>
<comment type="pathway">
    <text evidence="2">Cofactor biosynthesis; tetrahydrofolate biosynthesis; 2-amino-4-hydroxy-6-hydroxymethyl-7,8-dihydropteridine diphosphate from 7,8-dihydroneopterin triphosphate: step 3/4.</text>
</comment>
<comment type="catalytic activity">
    <reaction evidence="1">
        <text>7,8-dihydroneopterin = 6-hydroxymethyl-7,8-dihydropterin + glycolaldehyde</text>
        <dbReference type="Rhea" id="RHEA:10540"/>
        <dbReference type="ChEBI" id="CHEBI:17001"/>
        <dbReference type="ChEBI" id="CHEBI:17071"/>
        <dbReference type="ChEBI" id="CHEBI:44841"/>
        <dbReference type="EC" id="4.1.2.25"/>
    </reaction>
</comment>
<keyword evidence="10" id="KW-1185">Reference proteome</keyword>
<sequence length="139" mass="14853">MLPPCSLAWAGRMGSSAARMASNITMLSAAACPSLEPSWQRQLLCAHAMPARSCWRSGAGLPLHSLPPQKRSFQHAAAGGGDWIHLTGMRFHGRHGVLPEETRLGQPFVVDAKLQVDTSRAGASDALADTVNYAAVYRC</sequence>
<dbReference type="InterPro" id="IPR006157">
    <property type="entry name" value="FolB_dom"/>
</dbReference>
<dbReference type="InterPro" id="IPR006156">
    <property type="entry name" value="Dihydroneopterin_aldolase"/>
</dbReference>
<feature type="non-terminal residue" evidence="9">
    <location>
        <position position="139"/>
    </location>
</feature>